<dbReference type="STRING" id="363999.A0A439DE99"/>
<evidence type="ECO:0000256" key="2">
    <source>
        <dbReference type="ARBA" id="ARBA00023002"/>
    </source>
</evidence>
<dbReference type="NCBIfam" id="TIGR01668">
    <property type="entry name" value="YqeG_hyp_ppase"/>
    <property type="match status" value="1"/>
</dbReference>
<dbReference type="PANTHER" id="PTHR43669:SF4">
    <property type="entry name" value="SHORT-CHAIN DEHYDROGENASE"/>
    <property type="match status" value="1"/>
</dbReference>
<gene>
    <name evidence="3" type="ORF">EKO27_g2379</name>
</gene>
<dbReference type="SUPFAM" id="SSF56784">
    <property type="entry name" value="HAD-like"/>
    <property type="match status" value="1"/>
</dbReference>
<dbReference type="Proteomes" id="UP000286045">
    <property type="component" value="Unassembled WGS sequence"/>
</dbReference>
<dbReference type="GO" id="GO:0008962">
    <property type="term" value="F:phosphatidylglycerophosphatase activity"/>
    <property type="evidence" value="ECO:0007669"/>
    <property type="project" value="InterPro"/>
</dbReference>
<accession>A0A439DE99</accession>
<dbReference type="Gene3D" id="3.40.50.720">
    <property type="entry name" value="NAD(P)-binding Rossmann-like Domain"/>
    <property type="match status" value="1"/>
</dbReference>
<dbReference type="InterPro" id="IPR036412">
    <property type="entry name" value="HAD-like_sf"/>
</dbReference>
<dbReference type="InterPro" id="IPR006549">
    <property type="entry name" value="HAD-SF_hydro_IIIA"/>
</dbReference>
<dbReference type="InterPro" id="IPR010021">
    <property type="entry name" value="PGPP1/Gep4"/>
</dbReference>
<dbReference type="SUPFAM" id="SSF51735">
    <property type="entry name" value="NAD(P)-binding Rossmann-fold domains"/>
    <property type="match status" value="1"/>
</dbReference>
<evidence type="ECO:0000313" key="3">
    <source>
        <dbReference type="EMBL" id="RWA12733.1"/>
    </source>
</evidence>
<dbReference type="Pfam" id="PF09419">
    <property type="entry name" value="PGP_phosphatase"/>
    <property type="match status" value="1"/>
</dbReference>
<protein>
    <submittedName>
        <fullName evidence="3">Uncharacterized protein</fullName>
    </submittedName>
</protein>
<dbReference type="InterPro" id="IPR036291">
    <property type="entry name" value="NAD(P)-bd_dom_sf"/>
</dbReference>
<dbReference type="EMBL" id="RYZI01000043">
    <property type="protein sequence ID" value="RWA12733.1"/>
    <property type="molecule type" value="Genomic_DNA"/>
</dbReference>
<reference evidence="3 4" key="1">
    <citation type="submission" date="2018-12" db="EMBL/GenBank/DDBJ databases">
        <title>Draft genome sequence of Xylaria grammica IHI A82.</title>
        <authorList>
            <person name="Buettner E."/>
            <person name="Kellner H."/>
        </authorList>
    </citation>
    <scope>NUCLEOTIDE SEQUENCE [LARGE SCALE GENOMIC DNA]</scope>
    <source>
        <strain evidence="3 4">IHI A82</strain>
    </source>
</reference>
<dbReference type="NCBIfam" id="TIGR01662">
    <property type="entry name" value="HAD-SF-IIIA"/>
    <property type="match status" value="1"/>
</dbReference>
<dbReference type="InterPro" id="IPR027706">
    <property type="entry name" value="PGP_Pase"/>
</dbReference>
<name>A0A439DE99_9PEZI</name>
<comment type="caution">
    <text evidence="3">The sequence shown here is derived from an EMBL/GenBank/DDBJ whole genome shotgun (WGS) entry which is preliminary data.</text>
</comment>
<evidence type="ECO:0000313" key="4">
    <source>
        <dbReference type="Proteomes" id="UP000286045"/>
    </source>
</evidence>
<dbReference type="Gene3D" id="3.40.50.1000">
    <property type="entry name" value="HAD superfamily/HAD-like"/>
    <property type="match status" value="1"/>
</dbReference>
<dbReference type="PANTHER" id="PTHR43669">
    <property type="entry name" value="5-KETO-D-GLUCONATE 5-REDUCTASE"/>
    <property type="match status" value="1"/>
</dbReference>
<sequence>MNFNLSGFLNVFKLAAKPSLCLPHATVSTFSDLPSPLDRAFEAQGEKCNIKAVVLDKDDCFAYPDTNEIYPAYNERFQQLRKEYPGHRLLIVSNTAGATTYDRDGRLAKELEMATGVSVLAHRVKKPGCKDEIMSHFKNHPETGVVHPSEIVVIGDRLMTDMMLANIMGSWGIWIKDGVKPMNQKSIQRANTTSKDGTMPVALIIGVGAAVGSVSAQTFAAAGYKVAVASRTQRLDPSKFPFFEFDAAEPAQVPVLFEKVRKEVGIPDVVIYNEYLAYASSPIGRSEVFDIDTVEGFQKRMNVNAISPTIAANEAVKGFLDLESQGKLGSGGATYIFTGNFLNVKPLSGFLTLGVGKVTTAYTVEYLATHGYNDKPFSFYYVDERESNGRPMYKGVNGDAHAKVFLELAQDSKQRPWQYTFSKDNGYAVFSEDSA</sequence>
<dbReference type="InterPro" id="IPR023214">
    <property type="entry name" value="HAD_sf"/>
</dbReference>
<organism evidence="3 4">
    <name type="scientific">Xylaria grammica</name>
    <dbReference type="NCBI Taxonomy" id="363999"/>
    <lineage>
        <taxon>Eukaryota</taxon>
        <taxon>Fungi</taxon>
        <taxon>Dikarya</taxon>
        <taxon>Ascomycota</taxon>
        <taxon>Pezizomycotina</taxon>
        <taxon>Sordariomycetes</taxon>
        <taxon>Xylariomycetidae</taxon>
        <taxon>Xylariales</taxon>
        <taxon>Xylariaceae</taxon>
        <taxon>Xylaria</taxon>
    </lineage>
</organism>
<dbReference type="GO" id="GO:0016491">
    <property type="term" value="F:oxidoreductase activity"/>
    <property type="evidence" value="ECO:0007669"/>
    <property type="project" value="UniProtKB-KW"/>
</dbReference>
<evidence type="ECO:0000256" key="1">
    <source>
        <dbReference type="ARBA" id="ARBA00006484"/>
    </source>
</evidence>
<keyword evidence="2" id="KW-0560">Oxidoreductase</keyword>
<dbReference type="AlphaFoldDB" id="A0A439DE99"/>
<comment type="similarity">
    <text evidence="1">Belongs to the short-chain dehydrogenases/reductases (SDR) family.</text>
</comment>
<proteinExistence type="inferred from homology"/>
<keyword evidence="4" id="KW-1185">Reference proteome</keyword>
<dbReference type="FunFam" id="3.40.50.1000:FF:000165">
    <property type="entry name" value="HAD superfamily phosphatase"/>
    <property type="match status" value="1"/>
</dbReference>